<sequence length="113" mass="12938">MHGLRYQAIVGRSAVSMHPSGLLLLRVRCIRPLHTNQLHWSAQDRRELKTFEQPFLPCEACAFPPARQLPRNWKYPASSSFLIQDTYFSFQSDLWQWATMDPSIQSSGSSSVA</sequence>
<gene>
    <name evidence="1" type="ORF">NEUTE1DRAFT_115268</name>
</gene>
<dbReference type="GeneID" id="20822786"/>
<dbReference type="Proteomes" id="UP000008065">
    <property type="component" value="Unassembled WGS sequence"/>
</dbReference>
<evidence type="ECO:0000313" key="2">
    <source>
        <dbReference type="Proteomes" id="UP000008065"/>
    </source>
</evidence>
<dbReference type="EMBL" id="GL891382">
    <property type="protein sequence ID" value="EGO53458.1"/>
    <property type="molecule type" value="Genomic_DNA"/>
</dbReference>
<dbReference type="VEuPathDB" id="FungiDB:NEUTE1DRAFT_115268"/>
<dbReference type="HOGENOM" id="CLU_2134206_0_0_1"/>
<dbReference type="RefSeq" id="XP_009857056.1">
    <property type="nucleotide sequence ID" value="XM_009858754.1"/>
</dbReference>
<protein>
    <submittedName>
        <fullName evidence="1">Uncharacterized protein</fullName>
    </submittedName>
</protein>
<name>F8N3Q7_NEUT8</name>
<organism evidence="1 2">
    <name type="scientific">Neurospora tetrasperma (strain FGSC 2508 / ATCC MYA-4615 / P0657)</name>
    <dbReference type="NCBI Taxonomy" id="510951"/>
    <lineage>
        <taxon>Eukaryota</taxon>
        <taxon>Fungi</taxon>
        <taxon>Dikarya</taxon>
        <taxon>Ascomycota</taxon>
        <taxon>Pezizomycotina</taxon>
        <taxon>Sordariomycetes</taxon>
        <taxon>Sordariomycetidae</taxon>
        <taxon>Sordariales</taxon>
        <taxon>Sordariaceae</taxon>
        <taxon>Neurospora</taxon>
    </lineage>
</organism>
<dbReference type="KEGG" id="nte:NEUTE1DRAFT115268"/>
<keyword evidence="2" id="KW-1185">Reference proteome</keyword>
<reference evidence="2" key="1">
    <citation type="journal article" date="2011" name="Genetics">
        <title>Massive changes in genome architecture accompany the transition to self-fertility in the filamentous fungus Neurospora tetrasperma.</title>
        <authorList>
            <person name="Ellison C.E."/>
            <person name="Stajich J.E."/>
            <person name="Jacobson D.J."/>
            <person name="Natvig D.O."/>
            <person name="Lapidus A."/>
            <person name="Foster B."/>
            <person name="Aerts A."/>
            <person name="Riley R."/>
            <person name="Lindquist E.A."/>
            <person name="Grigoriev I.V."/>
            <person name="Taylor J.W."/>
        </authorList>
    </citation>
    <scope>NUCLEOTIDE SEQUENCE [LARGE SCALE GENOMIC DNA]</scope>
    <source>
        <strain evidence="2">FGSC 2508 / P0657</strain>
    </source>
</reference>
<dbReference type="AlphaFoldDB" id="F8N3Q7"/>
<proteinExistence type="predicted"/>
<evidence type="ECO:0000313" key="1">
    <source>
        <dbReference type="EMBL" id="EGO53458.1"/>
    </source>
</evidence>
<accession>F8N3Q7</accession>